<dbReference type="SUPFAM" id="SSF57180">
    <property type="entry name" value="Cellulose-binding domain"/>
    <property type="match status" value="1"/>
</dbReference>
<feature type="chain" id="PRO_5001648765" description="CBM1 domain-containing protein" evidence="2">
    <location>
        <begin position="19"/>
        <end position="79"/>
    </location>
</feature>
<dbReference type="PROSITE" id="PS51164">
    <property type="entry name" value="CBM1_2"/>
    <property type="match status" value="1"/>
</dbReference>
<dbReference type="AlphaFoldDB" id="A0A067S7R0"/>
<keyword evidence="5" id="KW-1185">Reference proteome</keyword>
<dbReference type="SMART" id="SM00236">
    <property type="entry name" value="fCBD"/>
    <property type="match status" value="1"/>
</dbReference>
<dbReference type="Pfam" id="PF00734">
    <property type="entry name" value="CBM_1"/>
    <property type="match status" value="1"/>
</dbReference>
<dbReference type="GO" id="GO:0005975">
    <property type="term" value="P:carbohydrate metabolic process"/>
    <property type="evidence" value="ECO:0007669"/>
    <property type="project" value="InterPro"/>
</dbReference>
<gene>
    <name evidence="4" type="ORF">GALMADRAFT_81349</name>
</gene>
<evidence type="ECO:0000256" key="1">
    <source>
        <dbReference type="ARBA" id="ARBA00022729"/>
    </source>
</evidence>
<name>A0A067S7R0_GALM3</name>
<proteinExistence type="predicted"/>
<evidence type="ECO:0000256" key="2">
    <source>
        <dbReference type="SAM" id="SignalP"/>
    </source>
</evidence>
<evidence type="ECO:0000259" key="3">
    <source>
        <dbReference type="PROSITE" id="PS51164"/>
    </source>
</evidence>
<dbReference type="Proteomes" id="UP000027222">
    <property type="component" value="Unassembled WGS sequence"/>
</dbReference>
<dbReference type="InterPro" id="IPR035971">
    <property type="entry name" value="CBD_sf"/>
</dbReference>
<sequence>MVLFTSLFTICWATAVLATSSAVPASTTAPSSTPAPVLVQHWGQCGGVGWTGPTVCAAPYTCIVSCSMYSPSSAIFISK</sequence>
<dbReference type="InterPro" id="IPR000254">
    <property type="entry name" value="CBD"/>
</dbReference>
<reference evidence="5" key="1">
    <citation type="journal article" date="2014" name="Proc. Natl. Acad. Sci. U.S.A.">
        <title>Extensive sampling of basidiomycete genomes demonstrates inadequacy of the white-rot/brown-rot paradigm for wood decay fungi.</title>
        <authorList>
            <person name="Riley R."/>
            <person name="Salamov A.A."/>
            <person name="Brown D.W."/>
            <person name="Nagy L.G."/>
            <person name="Floudas D."/>
            <person name="Held B.W."/>
            <person name="Levasseur A."/>
            <person name="Lombard V."/>
            <person name="Morin E."/>
            <person name="Otillar R."/>
            <person name="Lindquist E.A."/>
            <person name="Sun H."/>
            <person name="LaButti K.M."/>
            <person name="Schmutz J."/>
            <person name="Jabbour D."/>
            <person name="Luo H."/>
            <person name="Baker S.E."/>
            <person name="Pisabarro A.G."/>
            <person name="Walton J.D."/>
            <person name="Blanchette R.A."/>
            <person name="Henrissat B."/>
            <person name="Martin F."/>
            <person name="Cullen D."/>
            <person name="Hibbett D.S."/>
            <person name="Grigoriev I.V."/>
        </authorList>
    </citation>
    <scope>NUCLEOTIDE SEQUENCE [LARGE SCALE GENOMIC DNA]</scope>
    <source>
        <strain evidence="5">CBS 339.88</strain>
    </source>
</reference>
<dbReference type="OrthoDB" id="2119228at2759"/>
<dbReference type="GO" id="GO:0030248">
    <property type="term" value="F:cellulose binding"/>
    <property type="evidence" value="ECO:0007669"/>
    <property type="project" value="InterPro"/>
</dbReference>
<feature type="signal peptide" evidence="2">
    <location>
        <begin position="1"/>
        <end position="18"/>
    </location>
</feature>
<keyword evidence="1 2" id="KW-0732">Signal</keyword>
<dbReference type="GO" id="GO:0005576">
    <property type="term" value="C:extracellular region"/>
    <property type="evidence" value="ECO:0007669"/>
    <property type="project" value="InterPro"/>
</dbReference>
<dbReference type="HOGENOM" id="CLU_197761_0_0_1"/>
<evidence type="ECO:0000313" key="4">
    <source>
        <dbReference type="EMBL" id="KDR65927.1"/>
    </source>
</evidence>
<organism evidence="4 5">
    <name type="scientific">Galerina marginata (strain CBS 339.88)</name>
    <dbReference type="NCBI Taxonomy" id="685588"/>
    <lineage>
        <taxon>Eukaryota</taxon>
        <taxon>Fungi</taxon>
        <taxon>Dikarya</taxon>
        <taxon>Basidiomycota</taxon>
        <taxon>Agaricomycotina</taxon>
        <taxon>Agaricomycetes</taxon>
        <taxon>Agaricomycetidae</taxon>
        <taxon>Agaricales</taxon>
        <taxon>Agaricineae</taxon>
        <taxon>Strophariaceae</taxon>
        <taxon>Galerina</taxon>
    </lineage>
</organism>
<accession>A0A067S7R0</accession>
<feature type="domain" description="CBM1" evidence="3">
    <location>
        <begin position="37"/>
        <end position="73"/>
    </location>
</feature>
<evidence type="ECO:0000313" key="5">
    <source>
        <dbReference type="Proteomes" id="UP000027222"/>
    </source>
</evidence>
<dbReference type="EMBL" id="KL142430">
    <property type="protein sequence ID" value="KDR65927.1"/>
    <property type="molecule type" value="Genomic_DNA"/>
</dbReference>
<protein>
    <recommendedName>
        <fullName evidence="3">CBM1 domain-containing protein</fullName>
    </recommendedName>
</protein>